<organism evidence="2 3">
    <name type="scientific">Kolteria novifilia</name>
    <dbReference type="NCBI Taxonomy" id="2527975"/>
    <lineage>
        <taxon>Bacteria</taxon>
        <taxon>Pseudomonadati</taxon>
        <taxon>Planctomycetota</taxon>
        <taxon>Planctomycetia</taxon>
        <taxon>Kolteriales</taxon>
        <taxon>Kolteriaceae</taxon>
        <taxon>Kolteria</taxon>
    </lineage>
</organism>
<evidence type="ECO:0000313" key="3">
    <source>
        <dbReference type="Proteomes" id="UP000317093"/>
    </source>
</evidence>
<gene>
    <name evidence="2" type="ORF">Pan216_05050</name>
</gene>
<keyword evidence="3" id="KW-1185">Reference proteome</keyword>
<sequence length="295" mass="32888">MGLDKFNFDELIQRFEDALEETKGESNPFNAHLESQITKGLGSIQERLRQTLAHVPEGESRDALDAMIAEFPSHQASLASTMAELRSHTVDHVQESLTSVMRLKEQAAKLDQDKKAFKEKPLHPPKPVFNLDRDLHEKYRAEVNALLEPAPASEEPLLPEFSDWAMKSTDSSLDEEIESTPTNRPRVNLVSGPMPLRDRIVEKVRAKRAERERNGGKPIDRPLVSGVSPTPQRIPPPASTEKAPSAEDASPQEPTWSEWLSHGGSTSGSPGTEIPPKRAKEEPGDDEWNDFLKQV</sequence>
<dbReference type="EMBL" id="CP036279">
    <property type="protein sequence ID" value="QDU59673.1"/>
    <property type="molecule type" value="Genomic_DNA"/>
</dbReference>
<evidence type="ECO:0000313" key="2">
    <source>
        <dbReference type="EMBL" id="QDU59673.1"/>
    </source>
</evidence>
<dbReference type="Proteomes" id="UP000317093">
    <property type="component" value="Chromosome"/>
</dbReference>
<dbReference type="KEGG" id="knv:Pan216_05050"/>
<feature type="compositionally biased region" description="Basic and acidic residues" evidence="1">
    <location>
        <begin position="196"/>
        <end position="220"/>
    </location>
</feature>
<feature type="region of interest" description="Disordered" evidence="1">
    <location>
        <begin position="169"/>
        <end position="295"/>
    </location>
</feature>
<name>A0A518AY73_9BACT</name>
<proteinExistence type="predicted"/>
<evidence type="ECO:0000256" key="1">
    <source>
        <dbReference type="SAM" id="MobiDB-lite"/>
    </source>
</evidence>
<reference evidence="2 3" key="1">
    <citation type="submission" date="2019-02" db="EMBL/GenBank/DDBJ databases">
        <title>Deep-cultivation of Planctomycetes and their phenomic and genomic characterization uncovers novel biology.</title>
        <authorList>
            <person name="Wiegand S."/>
            <person name="Jogler M."/>
            <person name="Boedeker C."/>
            <person name="Pinto D."/>
            <person name="Vollmers J."/>
            <person name="Rivas-Marin E."/>
            <person name="Kohn T."/>
            <person name="Peeters S.H."/>
            <person name="Heuer A."/>
            <person name="Rast P."/>
            <person name="Oberbeckmann S."/>
            <person name="Bunk B."/>
            <person name="Jeske O."/>
            <person name="Meyerdierks A."/>
            <person name="Storesund J.E."/>
            <person name="Kallscheuer N."/>
            <person name="Luecker S."/>
            <person name="Lage O.M."/>
            <person name="Pohl T."/>
            <person name="Merkel B.J."/>
            <person name="Hornburger P."/>
            <person name="Mueller R.-W."/>
            <person name="Bruemmer F."/>
            <person name="Labrenz M."/>
            <person name="Spormann A.M."/>
            <person name="Op den Camp H."/>
            <person name="Overmann J."/>
            <person name="Amann R."/>
            <person name="Jetten M.S.M."/>
            <person name="Mascher T."/>
            <person name="Medema M.H."/>
            <person name="Devos D.P."/>
            <person name="Kaster A.-K."/>
            <person name="Ovreas L."/>
            <person name="Rohde M."/>
            <person name="Galperin M.Y."/>
            <person name="Jogler C."/>
        </authorList>
    </citation>
    <scope>NUCLEOTIDE SEQUENCE [LARGE SCALE GENOMIC DNA]</scope>
    <source>
        <strain evidence="2 3">Pan216</strain>
    </source>
</reference>
<accession>A0A518AY73</accession>
<dbReference type="RefSeq" id="WP_145254323.1">
    <property type="nucleotide sequence ID" value="NZ_CP036279.1"/>
</dbReference>
<feature type="compositionally biased region" description="Low complexity" evidence="1">
    <location>
        <begin position="261"/>
        <end position="272"/>
    </location>
</feature>
<protein>
    <submittedName>
        <fullName evidence="2">Uncharacterized protein</fullName>
    </submittedName>
</protein>
<dbReference type="AlphaFoldDB" id="A0A518AY73"/>